<dbReference type="AlphaFoldDB" id="A0A1M6WFZ5"/>
<dbReference type="EMBL" id="FRAR01000030">
    <property type="protein sequence ID" value="SHK92569.1"/>
    <property type="molecule type" value="Genomic_DNA"/>
</dbReference>
<evidence type="ECO:0000313" key="3">
    <source>
        <dbReference type="Proteomes" id="UP000183997"/>
    </source>
</evidence>
<keyword evidence="1" id="KW-0812">Transmembrane</keyword>
<evidence type="ECO:0000313" key="2">
    <source>
        <dbReference type="EMBL" id="SHK92569.1"/>
    </source>
</evidence>
<feature type="transmembrane region" description="Helical" evidence="1">
    <location>
        <begin position="96"/>
        <end position="112"/>
    </location>
</feature>
<dbReference type="RefSeq" id="WP_072917131.1">
    <property type="nucleotide sequence ID" value="NZ_FRAR01000030.1"/>
</dbReference>
<dbReference type="STRING" id="1121421.SAMN02745123_03610"/>
<organism evidence="2 3">
    <name type="scientific">Desulforamulus aeronauticus DSM 10349</name>
    <dbReference type="NCBI Taxonomy" id="1121421"/>
    <lineage>
        <taxon>Bacteria</taxon>
        <taxon>Bacillati</taxon>
        <taxon>Bacillota</taxon>
        <taxon>Clostridia</taxon>
        <taxon>Eubacteriales</taxon>
        <taxon>Peptococcaceae</taxon>
        <taxon>Desulforamulus</taxon>
    </lineage>
</organism>
<name>A0A1M6WFZ5_9FIRM</name>
<keyword evidence="1" id="KW-0472">Membrane</keyword>
<evidence type="ECO:0000256" key="1">
    <source>
        <dbReference type="SAM" id="Phobius"/>
    </source>
</evidence>
<accession>A0A1M6WFZ5</accession>
<keyword evidence="3" id="KW-1185">Reference proteome</keyword>
<dbReference type="OrthoDB" id="1807499at2"/>
<keyword evidence="1" id="KW-1133">Transmembrane helix</keyword>
<dbReference type="Proteomes" id="UP000183997">
    <property type="component" value="Unassembled WGS sequence"/>
</dbReference>
<gene>
    <name evidence="2" type="ORF">SAMN02745123_03610</name>
</gene>
<proteinExistence type="predicted"/>
<protein>
    <submittedName>
        <fullName evidence="2">Uncharacterized protein</fullName>
    </submittedName>
</protein>
<sequence>MFGKKKSVIDDVILISEQEIRVIPITELTEESVKTGDLTLPRSDAEIKYYPEGGRAFIYGWEGNYLAESESIAQLEKSVALKSMFNFGSSSRATNIQFYVMMAALIITVFLLRG</sequence>
<reference evidence="3" key="1">
    <citation type="submission" date="2016-11" db="EMBL/GenBank/DDBJ databases">
        <authorList>
            <person name="Varghese N."/>
            <person name="Submissions S."/>
        </authorList>
    </citation>
    <scope>NUCLEOTIDE SEQUENCE [LARGE SCALE GENOMIC DNA]</scope>
    <source>
        <strain evidence="3">DSM 10349</strain>
    </source>
</reference>